<dbReference type="eggNOG" id="COG0665">
    <property type="taxonomic scope" value="Bacteria"/>
</dbReference>
<dbReference type="GO" id="GO:0004497">
    <property type="term" value="F:monooxygenase activity"/>
    <property type="evidence" value="ECO:0007669"/>
    <property type="project" value="UniProtKB-ARBA"/>
</dbReference>
<dbReference type="InterPro" id="IPR038010">
    <property type="entry name" value="YhfW_C"/>
</dbReference>
<dbReference type="SUPFAM" id="SSF50022">
    <property type="entry name" value="ISP domain"/>
    <property type="match status" value="1"/>
</dbReference>
<dbReference type="GO" id="GO:0005737">
    <property type="term" value="C:cytoplasm"/>
    <property type="evidence" value="ECO:0007669"/>
    <property type="project" value="TreeGrafter"/>
</dbReference>
<evidence type="ECO:0000313" key="8">
    <source>
        <dbReference type="Proteomes" id="UP000000269"/>
    </source>
</evidence>
<proteinExistence type="predicted"/>
<dbReference type="InterPro" id="IPR036922">
    <property type="entry name" value="Rieske_2Fe-2S_sf"/>
</dbReference>
<dbReference type="InterPro" id="IPR005805">
    <property type="entry name" value="Rieske_Fe-S_prot_C"/>
</dbReference>
<protein>
    <submittedName>
        <fullName evidence="7">FAD dependent oxidoreductase</fullName>
    </submittedName>
</protein>
<feature type="domain" description="Rieske" evidence="6">
    <location>
        <begin position="428"/>
        <end position="514"/>
    </location>
</feature>
<dbReference type="PRINTS" id="PR00162">
    <property type="entry name" value="RIESKE"/>
</dbReference>
<dbReference type="Gene3D" id="3.50.50.60">
    <property type="entry name" value="FAD/NAD(P)-binding domain"/>
    <property type="match status" value="1"/>
</dbReference>
<evidence type="ECO:0000256" key="1">
    <source>
        <dbReference type="ARBA" id="ARBA00022714"/>
    </source>
</evidence>
<name>A8MFV0_ALKOO</name>
<evidence type="ECO:0000259" key="6">
    <source>
        <dbReference type="PROSITE" id="PS51296"/>
    </source>
</evidence>
<dbReference type="GO" id="GO:0016020">
    <property type="term" value="C:membrane"/>
    <property type="evidence" value="ECO:0007669"/>
    <property type="project" value="InterPro"/>
</dbReference>
<dbReference type="CDD" id="cd03477">
    <property type="entry name" value="Rieske_YhfW_C"/>
    <property type="match status" value="1"/>
</dbReference>
<dbReference type="PANTHER" id="PTHR13847">
    <property type="entry name" value="SARCOSINE DEHYDROGENASE-RELATED"/>
    <property type="match status" value="1"/>
</dbReference>
<evidence type="ECO:0000256" key="3">
    <source>
        <dbReference type="ARBA" id="ARBA00023004"/>
    </source>
</evidence>
<reference evidence="8" key="1">
    <citation type="submission" date="2007-10" db="EMBL/GenBank/DDBJ databases">
        <title>Complete genome of Alkaliphilus oremlandii OhILAs.</title>
        <authorList>
            <person name="Copeland A."/>
            <person name="Lucas S."/>
            <person name="Lapidus A."/>
            <person name="Barry K."/>
            <person name="Detter J.C."/>
            <person name="Glavina del Rio T."/>
            <person name="Hammon N."/>
            <person name="Israni S."/>
            <person name="Dalin E."/>
            <person name="Tice H."/>
            <person name="Pitluck S."/>
            <person name="Chain P."/>
            <person name="Malfatti S."/>
            <person name="Shin M."/>
            <person name="Vergez L."/>
            <person name="Schmutz J."/>
            <person name="Larimer F."/>
            <person name="Land M."/>
            <person name="Hauser L."/>
            <person name="Kyrpides N."/>
            <person name="Mikhailova N."/>
            <person name="Stolz J.F."/>
            <person name="Dawson A."/>
            <person name="Fisher E."/>
            <person name="Crable B."/>
            <person name="Perera E."/>
            <person name="Lisak J."/>
            <person name="Ranganathan M."/>
            <person name="Basu P."/>
            <person name="Richardson P."/>
        </authorList>
    </citation>
    <scope>NUCLEOTIDE SEQUENCE [LARGE SCALE GENOMIC DNA]</scope>
    <source>
        <strain evidence="8">OhILAs</strain>
    </source>
</reference>
<dbReference type="PROSITE" id="PS51296">
    <property type="entry name" value="RIESKE"/>
    <property type="match status" value="1"/>
</dbReference>
<evidence type="ECO:0000256" key="4">
    <source>
        <dbReference type="ARBA" id="ARBA00023014"/>
    </source>
</evidence>
<sequence length="514" mass="57432">MNQYYSPEKGFLKEPESYWIASSSTPNYPKLEENISVDVAIIGGGITGITSGYLLTKEGLRVAIVDADRILKGTTGHTTAKITSQHDLMYDKMIQQIGVEKSKQYAESNEKAIQVISKIIEEKNIDCDFSLQNAYIYTQSDVYIEDIKNEVKAALDLGIDAFYTDTLPLPFPIKGAIGFKNQAQFHPLKFLSSLVEDITQGGSSIFENTKAVDIEELEDHQYSVLMENGNNITASKVIIATHYPFSNIKGLYFSRIYQERSYIVALKAKSKFPEGMYINAEEPGRSLRSQPFGDSELILVGGEGHKTGYGKDMDSHYKNLIDFANKTFDVEEILYRWSAQDCMTMDNIPFIGSISPKHPNIFVATGFKKWGMTSSTVSAMVLRDLIVKGESPWAEVYDPSRFINTGSIWTFIKENLGVAVSFITGKLFSGSLDSHLEKGEGKIIDVDGQKVGAYKDEHGKLYFVNTTCTHLGCEVQWNNAERTWDCPCHGSRFSPIGDVIEGPAFEPLERIEIE</sequence>
<dbReference type="KEGG" id="aoe:Clos_0173"/>
<dbReference type="HOGENOM" id="CLU_007884_15_1_9"/>
<keyword evidence="2" id="KW-0479">Metal-binding</keyword>
<dbReference type="OrthoDB" id="9767869at2"/>
<evidence type="ECO:0000256" key="2">
    <source>
        <dbReference type="ARBA" id="ARBA00022723"/>
    </source>
</evidence>
<keyword evidence="4" id="KW-0411">Iron-sulfur</keyword>
<dbReference type="Gene3D" id="3.30.9.10">
    <property type="entry name" value="D-Amino Acid Oxidase, subunit A, domain 2"/>
    <property type="match status" value="1"/>
</dbReference>
<dbReference type="Pfam" id="PF00355">
    <property type="entry name" value="Rieske"/>
    <property type="match status" value="1"/>
</dbReference>
<gene>
    <name evidence="7" type="ordered locus">Clos_0173</name>
</gene>
<dbReference type="eggNOG" id="COG0723">
    <property type="taxonomic scope" value="Bacteria"/>
</dbReference>
<accession>A8MFV0</accession>
<dbReference type="AlphaFoldDB" id="A8MFV0"/>
<dbReference type="GO" id="GO:0051537">
    <property type="term" value="F:2 iron, 2 sulfur cluster binding"/>
    <property type="evidence" value="ECO:0007669"/>
    <property type="project" value="UniProtKB-KW"/>
</dbReference>
<dbReference type="EMBL" id="CP000853">
    <property type="protein sequence ID" value="ABW17739.1"/>
    <property type="molecule type" value="Genomic_DNA"/>
</dbReference>
<dbReference type="InterPro" id="IPR017941">
    <property type="entry name" value="Rieske_2Fe-2S"/>
</dbReference>
<dbReference type="Proteomes" id="UP000000269">
    <property type="component" value="Chromosome"/>
</dbReference>
<keyword evidence="1" id="KW-0001">2Fe-2S</keyword>
<dbReference type="STRING" id="350688.Clos_0173"/>
<dbReference type="InterPro" id="IPR036188">
    <property type="entry name" value="FAD/NAD-bd_sf"/>
</dbReference>
<dbReference type="Pfam" id="PF01266">
    <property type="entry name" value="DAO"/>
    <property type="match status" value="1"/>
</dbReference>
<keyword evidence="8" id="KW-1185">Reference proteome</keyword>
<dbReference type="Gene3D" id="2.102.10.10">
    <property type="entry name" value="Rieske [2Fe-2S] iron-sulphur domain"/>
    <property type="match status" value="1"/>
</dbReference>
<dbReference type="RefSeq" id="WP_012158054.1">
    <property type="nucleotide sequence ID" value="NC_009922.1"/>
</dbReference>
<keyword evidence="3" id="KW-0408">Iron</keyword>
<dbReference type="GO" id="GO:0016705">
    <property type="term" value="F:oxidoreductase activity, acting on paired donors, with incorporation or reduction of molecular oxygen"/>
    <property type="evidence" value="ECO:0007669"/>
    <property type="project" value="UniProtKB-ARBA"/>
</dbReference>
<evidence type="ECO:0000313" key="7">
    <source>
        <dbReference type="EMBL" id="ABW17739.1"/>
    </source>
</evidence>
<dbReference type="SUPFAM" id="SSF51905">
    <property type="entry name" value="FAD/NAD(P)-binding domain"/>
    <property type="match status" value="1"/>
</dbReference>
<dbReference type="FunFam" id="2.102.10.10:FF:000014">
    <property type="entry name" value="Oxidoreductase, FAD dependent"/>
    <property type="match status" value="1"/>
</dbReference>
<dbReference type="GO" id="GO:0046872">
    <property type="term" value="F:metal ion binding"/>
    <property type="evidence" value="ECO:0007669"/>
    <property type="project" value="UniProtKB-KW"/>
</dbReference>
<dbReference type="PANTHER" id="PTHR13847:SF274">
    <property type="entry name" value="RIESKE 2FE-2S IRON-SULFUR PROTEIN YHFW-RELATED"/>
    <property type="match status" value="1"/>
</dbReference>
<dbReference type="InterPro" id="IPR006076">
    <property type="entry name" value="FAD-dep_OxRdtase"/>
</dbReference>
<evidence type="ECO:0000256" key="5">
    <source>
        <dbReference type="ARBA" id="ARBA00023157"/>
    </source>
</evidence>
<organism evidence="7 8">
    <name type="scientific">Alkaliphilus oremlandii (strain OhILAs)</name>
    <name type="common">Clostridium oremlandii (strain OhILAs)</name>
    <dbReference type="NCBI Taxonomy" id="350688"/>
    <lineage>
        <taxon>Bacteria</taxon>
        <taxon>Bacillati</taxon>
        <taxon>Bacillota</taxon>
        <taxon>Clostridia</taxon>
        <taxon>Peptostreptococcales</taxon>
        <taxon>Natronincolaceae</taxon>
        <taxon>Alkaliphilus</taxon>
    </lineage>
</organism>
<keyword evidence="5" id="KW-1015">Disulfide bond</keyword>